<dbReference type="InterPro" id="IPR008995">
    <property type="entry name" value="Mo/tungstate-bd_C_term_dom"/>
</dbReference>
<dbReference type="STRING" id="1577792.QX51_10795"/>
<dbReference type="Pfam" id="PF00005">
    <property type="entry name" value="ABC_tran"/>
    <property type="match status" value="1"/>
</dbReference>
<dbReference type="GO" id="GO:0015418">
    <property type="term" value="F:ABC-type quaternary ammonium compound transporting activity"/>
    <property type="evidence" value="ECO:0007669"/>
    <property type="project" value="UniProtKB-EC"/>
</dbReference>
<dbReference type="GO" id="GO:0016887">
    <property type="term" value="F:ATP hydrolysis activity"/>
    <property type="evidence" value="ECO:0007669"/>
    <property type="project" value="InterPro"/>
</dbReference>
<dbReference type="PANTHER" id="PTHR42781">
    <property type="entry name" value="SPERMIDINE/PUTRESCINE IMPORT ATP-BINDING PROTEIN POTA"/>
    <property type="match status" value="1"/>
</dbReference>
<reference evidence="6 7" key="1">
    <citation type="submission" date="2014-12" db="EMBL/GenBank/DDBJ databases">
        <title>Draft genome sequence of Terrisporobacter sp. 08-306576, isolated from the blood culture of a bacteremia patient.</title>
        <authorList>
            <person name="Lund L.C."/>
            <person name="Sydenham T.V."/>
            <person name="Hogh S.V."/>
            <person name="Skov M.N."/>
            <person name="Kemp M."/>
            <person name="Justesen U.S."/>
        </authorList>
    </citation>
    <scope>NUCLEOTIDE SEQUENCE [LARGE SCALE GENOMIC DNA]</scope>
    <source>
        <strain evidence="6 7">08-306576</strain>
    </source>
</reference>
<dbReference type="OrthoDB" id="9802264at2"/>
<dbReference type="GO" id="GO:0005524">
    <property type="term" value="F:ATP binding"/>
    <property type="evidence" value="ECO:0007669"/>
    <property type="project" value="UniProtKB-KW"/>
</dbReference>
<dbReference type="InterPro" id="IPR050093">
    <property type="entry name" value="ABC_SmlMolc_Importer"/>
</dbReference>
<dbReference type="Gene3D" id="3.40.50.300">
    <property type="entry name" value="P-loop containing nucleotide triphosphate hydrolases"/>
    <property type="match status" value="1"/>
</dbReference>
<dbReference type="EMBL" id="JWHR01000098">
    <property type="protein sequence ID" value="KHS56967.1"/>
    <property type="molecule type" value="Genomic_DNA"/>
</dbReference>
<dbReference type="SUPFAM" id="SSF52540">
    <property type="entry name" value="P-loop containing nucleoside triphosphate hydrolases"/>
    <property type="match status" value="1"/>
</dbReference>
<proteinExistence type="predicted"/>
<dbReference type="FunFam" id="3.40.50.300:FF:000425">
    <property type="entry name" value="Probable ABC transporter, ATP-binding subunit"/>
    <property type="match status" value="1"/>
</dbReference>
<dbReference type="PROSITE" id="PS50893">
    <property type="entry name" value="ABC_TRANSPORTER_2"/>
    <property type="match status" value="1"/>
</dbReference>
<sequence length="339" mass="38760">MSLKLENIRVSMGGHEILHNINLNINKGEFISLLGPSGCGKSTLLKAIAGLNDLQEGKVILFNKEIQNISPEKRGTVIVFQDLRLFPHLSVEKNIAFAMNLNKVNKQEQKEVVKKLLKDVQLEGFENRKIKELSGGQMQRVALARALAAKPNILLLDEPFSGLDEKLRIEMGQLVKKLQREKHMTMILVTHDKNEALQLSDRIAIMMHGDIIQYDKPYNMYTSPISKEVADYFGKNNYFTGKVENKIFKCEYFELKCDEKDGNYEAMIRPSSIILDDNKNDFQIKEINYLGDFVEILLSKDKKEILVKTSADILNKDDFKEGNKVGIIIKEEEITYFES</sequence>
<keyword evidence="1" id="KW-0813">Transport</keyword>
<evidence type="ECO:0000256" key="4">
    <source>
        <dbReference type="ARBA" id="ARBA00066388"/>
    </source>
</evidence>
<feature type="domain" description="ABC transporter" evidence="5">
    <location>
        <begin position="3"/>
        <end position="233"/>
    </location>
</feature>
<dbReference type="PANTHER" id="PTHR42781:SF4">
    <property type="entry name" value="SPERMIDINE_PUTRESCINE IMPORT ATP-BINDING PROTEIN POTA"/>
    <property type="match status" value="1"/>
</dbReference>
<protein>
    <recommendedName>
        <fullName evidence="4">ABC-type quaternary amine transporter</fullName>
        <ecNumber evidence="4">7.6.2.9</ecNumber>
    </recommendedName>
</protein>
<dbReference type="Proteomes" id="UP000031189">
    <property type="component" value="Unassembled WGS sequence"/>
</dbReference>
<evidence type="ECO:0000256" key="1">
    <source>
        <dbReference type="ARBA" id="ARBA00022448"/>
    </source>
</evidence>
<dbReference type="AlphaFoldDB" id="A0A0B3W3I2"/>
<evidence type="ECO:0000259" key="5">
    <source>
        <dbReference type="PROSITE" id="PS50893"/>
    </source>
</evidence>
<evidence type="ECO:0000313" key="6">
    <source>
        <dbReference type="EMBL" id="KHS56967.1"/>
    </source>
</evidence>
<name>A0A0B3W3I2_9FIRM</name>
<dbReference type="RefSeq" id="WP_039679932.1">
    <property type="nucleotide sequence ID" value="NZ_JAXECK010000012.1"/>
</dbReference>
<dbReference type="InterPro" id="IPR017871">
    <property type="entry name" value="ABC_transporter-like_CS"/>
</dbReference>
<evidence type="ECO:0000313" key="7">
    <source>
        <dbReference type="Proteomes" id="UP000031189"/>
    </source>
</evidence>
<dbReference type="SMART" id="SM00382">
    <property type="entry name" value="AAA"/>
    <property type="match status" value="1"/>
</dbReference>
<dbReference type="EC" id="7.6.2.9" evidence="4"/>
<dbReference type="InterPro" id="IPR003593">
    <property type="entry name" value="AAA+_ATPase"/>
</dbReference>
<keyword evidence="3" id="KW-0067">ATP-binding</keyword>
<evidence type="ECO:0000256" key="2">
    <source>
        <dbReference type="ARBA" id="ARBA00022741"/>
    </source>
</evidence>
<keyword evidence="2" id="KW-0547">Nucleotide-binding</keyword>
<organism evidence="6 7">
    <name type="scientific">Terrisporobacter othiniensis</name>
    <dbReference type="NCBI Taxonomy" id="1577792"/>
    <lineage>
        <taxon>Bacteria</taxon>
        <taxon>Bacillati</taxon>
        <taxon>Bacillota</taxon>
        <taxon>Clostridia</taxon>
        <taxon>Peptostreptococcales</taxon>
        <taxon>Peptostreptococcaceae</taxon>
        <taxon>Terrisporobacter</taxon>
    </lineage>
</organism>
<dbReference type="InterPro" id="IPR003439">
    <property type="entry name" value="ABC_transporter-like_ATP-bd"/>
</dbReference>
<dbReference type="SUPFAM" id="SSF50331">
    <property type="entry name" value="MOP-like"/>
    <property type="match status" value="1"/>
</dbReference>
<comment type="caution">
    <text evidence="6">The sequence shown here is derived from an EMBL/GenBank/DDBJ whole genome shotgun (WGS) entry which is preliminary data.</text>
</comment>
<dbReference type="PROSITE" id="PS00211">
    <property type="entry name" value="ABC_TRANSPORTER_1"/>
    <property type="match status" value="1"/>
</dbReference>
<dbReference type="InterPro" id="IPR027417">
    <property type="entry name" value="P-loop_NTPase"/>
</dbReference>
<evidence type="ECO:0000256" key="3">
    <source>
        <dbReference type="ARBA" id="ARBA00022840"/>
    </source>
</evidence>
<keyword evidence="7" id="KW-1185">Reference proteome</keyword>
<gene>
    <name evidence="6" type="ORF">QX51_10795</name>
</gene>
<accession>A0A0B3W3I2</accession>